<dbReference type="AlphaFoldDB" id="Q11AJ4"/>
<dbReference type="KEGG" id="mes:Meso_4561"/>
<dbReference type="PANTHER" id="PTHR43537">
    <property type="entry name" value="TRANSCRIPTIONAL REGULATOR, GNTR FAMILY"/>
    <property type="match status" value="1"/>
</dbReference>
<dbReference type="EMBL" id="CP000391">
    <property type="protein sequence ID" value="ABG65581.1"/>
    <property type="molecule type" value="Genomic_DNA"/>
</dbReference>
<evidence type="ECO:0000256" key="1">
    <source>
        <dbReference type="ARBA" id="ARBA00023015"/>
    </source>
</evidence>
<dbReference type="InterPro" id="IPR008920">
    <property type="entry name" value="TF_FadR/GntR_C"/>
</dbReference>
<keyword evidence="5" id="KW-0614">Plasmid</keyword>
<gene>
    <name evidence="5" type="ordered locus">Meso_4561</name>
</gene>
<dbReference type="Gene3D" id="1.20.120.530">
    <property type="entry name" value="GntR ligand-binding domain-like"/>
    <property type="match status" value="1"/>
</dbReference>
<evidence type="ECO:0000259" key="4">
    <source>
        <dbReference type="PROSITE" id="PS50949"/>
    </source>
</evidence>
<proteinExistence type="predicted"/>
<dbReference type="SMART" id="SM00895">
    <property type="entry name" value="FCD"/>
    <property type="match status" value="1"/>
</dbReference>
<keyword evidence="2" id="KW-0238">DNA-binding</keyword>
<keyword evidence="3" id="KW-0804">Transcription</keyword>
<dbReference type="Gene3D" id="1.10.10.10">
    <property type="entry name" value="Winged helix-like DNA-binding domain superfamily/Winged helix DNA-binding domain"/>
    <property type="match status" value="1"/>
</dbReference>
<dbReference type="OrthoDB" id="9816161at2"/>
<dbReference type="SUPFAM" id="SSF48008">
    <property type="entry name" value="GntR ligand-binding domain-like"/>
    <property type="match status" value="1"/>
</dbReference>
<dbReference type="SUPFAM" id="SSF46785">
    <property type="entry name" value="Winged helix' DNA-binding domain"/>
    <property type="match status" value="1"/>
</dbReference>
<feature type="domain" description="HTH gntR-type" evidence="4">
    <location>
        <begin position="15"/>
        <end position="82"/>
    </location>
</feature>
<evidence type="ECO:0000256" key="3">
    <source>
        <dbReference type="ARBA" id="ARBA00023163"/>
    </source>
</evidence>
<reference evidence="5" key="1">
    <citation type="submission" date="2006-06" db="EMBL/GenBank/DDBJ databases">
        <title>Complete sequence of Plasmid 2 of Chelativorans sp. BNC1.</title>
        <authorList>
            <consortium name="US DOE Joint Genome Institute"/>
            <person name="Copeland A."/>
            <person name="Lucas S."/>
            <person name="Lapidus A."/>
            <person name="Barry K."/>
            <person name="Detter J.C."/>
            <person name="Glavina del Rio T."/>
            <person name="Hammon N."/>
            <person name="Israni S."/>
            <person name="Dalin E."/>
            <person name="Tice H."/>
            <person name="Pitluck S."/>
            <person name="Chertkov O."/>
            <person name="Brettin T."/>
            <person name="Bruce D."/>
            <person name="Han C."/>
            <person name="Tapia R."/>
            <person name="Gilna P."/>
            <person name="Schmutz J."/>
            <person name="Larimer F."/>
            <person name="Land M."/>
            <person name="Hauser L."/>
            <person name="Kyrpides N."/>
            <person name="Mikhailova N."/>
            <person name="Richardson P."/>
        </authorList>
    </citation>
    <scope>NUCLEOTIDE SEQUENCE</scope>
    <source>
        <strain evidence="5">BNC1</strain>
        <plasmid evidence="5">2</plasmid>
    </source>
</reference>
<protein>
    <submittedName>
        <fullName evidence="5">Transcriptional regulator, GntR family</fullName>
    </submittedName>
</protein>
<sequence>MIQNPLGQTVEIPADSNLENIISQLEEDIVFGRLHQRERLIEDDLISRFGAKRHVIRQALAELEHRGLVERVPNRGASVCAYSAETVRQLYDVREVLELHAAKLIPLPLPSDMLDKLKRVQQDHDRAVDEVDFHMVFRSNIAFHRVFFDFCNNPFLAKSIDEYALRAQGIRFYALADPNEHKRARDEHHEMIAALEEGDRNALIDVCRRHLVPAPRFYIGALSRLPG</sequence>
<dbReference type="Pfam" id="PF00392">
    <property type="entry name" value="GntR"/>
    <property type="match status" value="1"/>
</dbReference>
<keyword evidence="1" id="KW-0805">Transcription regulation</keyword>
<dbReference type="GO" id="GO:0003677">
    <property type="term" value="F:DNA binding"/>
    <property type="evidence" value="ECO:0007669"/>
    <property type="project" value="UniProtKB-KW"/>
</dbReference>
<dbReference type="InterPro" id="IPR036388">
    <property type="entry name" value="WH-like_DNA-bd_sf"/>
</dbReference>
<dbReference type="HOGENOM" id="CLU_017584_5_1_5"/>
<geneLocation type="plasmid" evidence="5">
    <name>2</name>
</geneLocation>
<dbReference type="InterPro" id="IPR000524">
    <property type="entry name" value="Tscrpt_reg_HTH_GntR"/>
</dbReference>
<dbReference type="GO" id="GO:0003700">
    <property type="term" value="F:DNA-binding transcription factor activity"/>
    <property type="evidence" value="ECO:0007669"/>
    <property type="project" value="InterPro"/>
</dbReference>
<dbReference type="PROSITE" id="PS50949">
    <property type="entry name" value="HTH_GNTR"/>
    <property type="match status" value="1"/>
</dbReference>
<name>Q11AJ4_CHESB</name>
<evidence type="ECO:0000256" key="2">
    <source>
        <dbReference type="ARBA" id="ARBA00023125"/>
    </source>
</evidence>
<dbReference type="SMART" id="SM00345">
    <property type="entry name" value="HTH_GNTR"/>
    <property type="match status" value="1"/>
</dbReference>
<evidence type="ECO:0000313" key="5">
    <source>
        <dbReference type="EMBL" id="ABG65581.1"/>
    </source>
</evidence>
<dbReference type="InterPro" id="IPR036390">
    <property type="entry name" value="WH_DNA-bd_sf"/>
</dbReference>
<dbReference type="PANTHER" id="PTHR43537:SF49">
    <property type="entry name" value="TRANSCRIPTIONAL REGULATORY PROTEIN"/>
    <property type="match status" value="1"/>
</dbReference>
<accession>Q11AJ4</accession>
<organism evidence="5">
    <name type="scientific">Chelativorans sp. (strain BNC1)</name>
    <dbReference type="NCBI Taxonomy" id="266779"/>
    <lineage>
        <taxon>Bacteria</taxon>
        <taxon>Pseudomonadati</taxon>
        <taxon>Pseudomonadota</taxon>
        <taxon>Alphaproteobacteria</taxon>
        <taxon>Hyphomicrobiales</taxon>
        <taxon>Phyllobacteriaceae</taxon>
        <taxon>Chelativorans</taxon>
    </lineage>
</organism>
<dbReference type="Pfam" id="PF07729">
    <property type="entry name" value="FCD"/>
    <property type="match status" value="1"/>
</dbReference>
<dbReference type="InterPro" id="IPR011711">
    <property type="entry name" value="GntR_C"/>
</dbReference>
<dbReference type="eggNOG" id="COG1802">
    <property type="taxonomic scope" value="Bacteria"/>
</dbReference>